<reference evidence="9" key="1">
    <citation type="submission" date="2022-12" db="EMBL/GenBank/DDBJ databases">
        <authorList>
            <person name="Mo P."/>
        </authorList>
    </citation>
    <scope>NUCLEOTIDE SEQUENCE [LARGE SCALE GENOMIC DNA]</scope>
    <source>
        <strain evidence="9">HUAS 3-15</strain>
    </source>
</reference>
<feature type="domain" description="Membrane transport protein MMPL" evidence="7">
    <location>
        <begin position="3"/>
        <end position="114"/>
    </location>
</feature>
<gene>
    <name evidence="8" type="ORF">O1G21_03655</name>
</gene>
<comment type="subcellular location">
    <subcellularLocation>
        <location evidence="1">Cell membrane</location>
        <topology evidence="1">Multi-pass membrane protein</topology>
    </subcellularLocation>
</comment>
<keyword evidence="5 6" id="KW-0472">Membrane</keyword>
<sequence>MLRTGWEPREAVARTVATAGRTVFLSGLTVTLALASMLVFPEVFLRSMSLGGTAAVLVAMAGALTVLPAALAVLGRRIDSLRVPLPRRPHPKSAGQGPGGWERLAGRVMRRPARYAFATLAVLTPHPNVAAAPRPAD</sequence>
<keyword evidence="9" id="KW-1185">Reference proteome</keyword>
<dbReference type="SUPFAM" id="SSF82866">
    <property type="entry name" value="Multidrug efflux transporter AcrB transmembrane domain"/>
    <property type="match status" value="1"/>
</dbReference>
<dbReference type="InterPro" id="IPR004869">
    <property type="entry name" value="MMPL_dom"/>
</dbReference>
<dbReference type="PANTHER" id="PTHR33406:SF13">
    <property type="entry name" value="MEMBRANE PROTEIN YDFJ"/>
    <property type="match status" value="1"/>
</dbReference>
<organism evidence="8 9">
    <name type="scientific">Kitasatospora cathayae</name>
    <dbReference type="NCBI Taxonomy" id="3004092"/>
    <lineage>
        <taxon>Bacteria</taxon>
        <taxon>Bacillati</taxon>
        <taxon>Actinomycetota</taxon>
        <taxon>Actinomycetes</taxon>
        <taxon>Kitasatosporales</taxon>
        <taxon>Streptomycetaceae</taxon>
        <taxon>Kitasatospora</taxon>
    </lineage>
</organism>
<dbReference type="Pfam" id="PF03176">
    <property type="entry name" value="MMPL"/>
    <property type="match status" value="1"/>
</dbReference>
<accession>A0ABY7QGQ5</accession>
<evidence type="ECO:0000256" key="4">
    <source>
        <dbReference type="ARBA" id="ARBA00022989"/>
    </source>
</evidence>
<evidence type="ECO:0000259" key="7">
    <source>
        <dbReference type="Pfam" id="PF03176"/>
    </source>
</evidence>
<keyword evidence="3 6" id="KW-0812">Transmembrane</keyword>
<dbReference type="Proteomes" id="UP001212821">
    <property type="component" value="Chromosome"/>
</dbReference>
<dbReference type="InterPro" id="IPR050545">
    <property type="entry name" value="Mycobact_MmpL"/>
</dbReference>
<dbReference type="EMBL" id="CP115450">
    <property type="protein sequence ID" value="WBP91449.1"/>
    <property type="molecule type" value="Genomic_DNA"/>
</dbReference>
<dbReference type="Gene3D" id="1.20.1640.10">
    <property type="entry name" value="Multidrug efflux transporter AcrB transmembrane domain"/>
    <property type="match status" value="1"/>
</dbReference>
<feature type="transmembrane region" description="Helical" evidence="6">
    <location>
        <begin position="52"/>
        <end position="74"/>
    </location>
</feature>
<evidence type="ECO:0000256" key="2">
    <source>
        <dbReference type="ARBA" id="ARBA00022475"/>
    </source>
</evidence>
<keyword evidence="2" id="KW-1003">Cell membrane</keyword>
<protein>
    <submittedName>
        <fullName evidence="8">MMPL family transporter</fullName>
    </submittedName>
</protein>
<evidence type="ECO:0000256" key="1">
    <source>
        <dbReference type="ARBA" id="ARBA00004651"/>
    </source>
</evidence>
<evidence type="ECO:0000256" key="5">
    <source>
        <dbReference type="ARBA" id="ARBA00023136"/>
    </source>
</evidence>
<keyword evidence="4 6" id="KW-1133">Transmembrane helix</keyword>
<evidence type="ECO:0000256" key="3">
    <source>
        <dbReference type="ARBA" id="ARBA00022692"/>
    </source>
</evidence>
<evidence type="ECO:0000256" key="6">
    <source>
        <dbReference type="SAM" id="Phobius"/>
    </source>
</evidence>
<name>A0ABY7QGQ5_9ACTN</name>
<evidence type="ECO:0000313" key="8">
    <source>
        <dbReference type="EMBL" id="WBP91449.1"/>
    </source>
</evidence>
<dbReference type="RefSeq" id="WP_270150759.1">
    <property type="nucleotide sequence ID" value="NZ_CP115450.1"/>
</dbReference>
<dbReference type="PANTHER" id="PTHR33406">
    <property type="entry name" value="MEMBRANE PROTEIN MJ1562-RELATED"/>
    <property type="match status" value="1"/>
</dbReference>
<proteinExistence type="predicted"/>
<feature type="transmembrane region" description="Helical" evidence="6">
    <location>
        <begin position="21"/>
        <end position="40"/>
    </location>
</feature>
<evidence type="ECO:0000313" key="9">
    <source>
        <dbReference type="Proteomes" id="UP001212821"/>
    </source>
</evidence>